<protein>
    <submittedName>
        <fullName evidence="2">Tubulin-specific chaperone E</fullName>
    </submittedName>
</protein>
<feature type="domain" description="CAP-Gly" evidence="1">
    <location>
        <begin position="22"/>
        <end position="68"/>
    </location>
</feature>
<dbReference type="InterPro" id="IPR032675">
    <property type="entry name" value="LRR_dom_sf"/>
</dbReference>
<dbReference type="OrthoDB" id="5273213at2759"/>
<dbReference type="Gene3D" id="2.30.30.190">
    <property type="entry name" value="CAP Gly-rich-like domain"/>
    <property type="match status" value="1"/>
</dbReference>
<sequence length="212" mass="23392">MASYLGKRLSVKGDLCTVRYIGKVESKSDDFLGVEWDDPTRGKHDGSFGGRRYFHCRNTSSACASFIKASSRGDITRSVHEAVRLKYVSGETLFADVRFSNKVVDETGYEKIAVRQSQLDDLKVVILDHQRISATENPADSSLSTLTPNIQQLDLSHNLLEDASDVARIADGCRHLNTLSLAGNRFRGCESACTMATVTTLSLQDMLLLPEE</sequence>
<dbReference type="InterPro" id="IPR036859">
    <property type="entry name" value="CAP-Gly_dom_sf"/>
</dbReference>
<keyword evidence="3" id="KW-1185">Reference proteome</keyword>
<dbReference type="PROSITE" id="PS00845">
    <property type="entry name" value="CAP_GLY_1"/>
    <property type="match status" value="1"/>
</dbReference>
<gene>
    <name evidence="2" type="ORF">CAC42_1972</name>
</gene>
<comment type="caution">
    <text evidence="2">The sequence shown here is derived from an EMBL/GenBank/DDBJ whole genome shotgun (WGS) entry which is preliminary data.</text>
</comment>
<name>A0A2K1QMT2_9PEZI</name>
<dbReference type="SMART" id="SM01052">
    <property type="entry name" value="CAP_GLY"/>
    <property type="match status" value="1"/>
</dbReference>
<evidence type="ECO:0000259" key="1">
    <source>
        <dbReference type="PROSITE" id="PS50245"/>
    </source>
</evidence>
<accession>A0A2K1QMT2</accession>
<dbReference type="PROSITE" id="PS50245">
    <property type="entry name" value="CAP_GLY_2"/>
    <property type="match status" value="1"/>
</dbReference>
<dbReference type="InterPro" id="IPR000938">
    <property type="entry name" value="CAP-Gly_domain"/>
</dbReference>
<evidence type="ECO:0000313" key="3">
    <source>
        <dbReference type="Proteomes" id="UP000243797"/>
    </source>
</evidence>
<dbReference type="AlphaFoldDB" id="A0A2K1QMT2"/>
<dbReference type="Pfam" id="PF01302">
    <property type="entry name" value="CAP_GLY"/>
    <property type="match status" value="1"/>
</dbReference>
<dbReference type="SUPFAM" id="SSF74924">
    <property type="entry name" value="Cap-Gly domain"/>
    <property type="match status" value="1"/>
</dbReference>
<organism evidence="2 3">
    <name type="scientific">Sphaceloma murrayae</name>
    <dbReference type="NCBI Taxonomy" id="2082308"/>
    <lineage>
        <taxon>Eukaryota</taxon>
        <taxon>Fungi</taxon>
        <taxon>Dikarya</taxon>
        <taxon>Ascomycota</taxon>
        <taxon>Pezizomycotina</taxon>
        <taxon>Dothideomycetes</taxon>
        <taxon>Dothideomycetidae</taxon>
        <taxon>Myriangiales</taxon>
        <taxon>Elsinoaceae</taxon>
        <taxon>Sphaceloma</taxon>
    </lineage>
</organism>
<dbReference type="Gene3D" id="3.80.10.10">
    <property type="entry name" value="Ribonuclease Inhibitor"/>
    <property type="match status" value="1"/>
</dbReference>
<dbReference type="STRING" id="2082308.A0A2K1QMT2"/>
<evidence type="ECO:0000313" key="2">
    <source>
        <dbReference type="EMBL" id="PNS16209.1"/>
    </source>
</evidence>
<dbReference type="InParanoid" id="A0A2K1QMT2"/>
<proteinExistence type="predicted"/>
<dbReference type="EMBL" id="NKHZ01000059">
    <property type="protein sequence ID" value="PNS16209.1"/>
    <property type="molecule type" value="Genomic_DNA"/>
</dbReference>
<dbReference type="Proteomes" id="UP000243797">
    <property type="component" value="Unassembled WGS sequence"/>
</dbReference>
<reference evidence="2 3" key="1">
    <citation type="submission" date="2017-06" db="EMBL/GenBank/DDBJ databases">
        <title>Draft genome sequence of a variant of Elsinoe murrayae.</title>
        <authorList>
            <person name="Cheng Q."/>
        </authorList>
    </citation>
    <scope>NUCLEOTIDE SEQUENCE [LARGE SCALE GENOMIC DNA]</scope>
    <source>
        <strain evidence="2 3">CQ-2017a</strain>
    </source>
</reference>
<dbReference type="SUPFAM" id="SSF52058">
    <property type="entry name" value="L domain-like"/>
    <property type="match status" value="1"/>
</dbReference>